<organism evidence="1 2">
    <name type="scientific">Cupriavidus taiwanensis</name>
    <dbReference type="NCBI Taxonomy" id="164546"/>
    <lineage>
        <taxon>Bacteria</taxon>
        <taxon>Pseudomonadati</taxon>
        <taxon>Pseudomonadota</taxon>
        <taxon>Betaproteobacteria</taxon>
        <taxon>Burkholderiales</taxon>
        <taxon>Burkholderiaceae</taxon>
        <taxon>Cupriavidus</taxon>
    </lineage>
</organism>
<dbReference type="Proteomes" id="UP000257139">
    <property type="component" value="Unassembled WGS sequence"/>
</dbReference>
<name>A0A7Z7NRU3_9BURK</name>
<protein>
    <submittedName>
        <fullName evidence="1">Uncharacterized protein</fullName>
    </submittedName>
</protein>
<dbReference type="AlphaFoldDB" id="A0A7Z7NRU3"/>
<evidence type="ECO:0000313" key="1">
    <source>
        <dbReference type="EMBL" id="SPC26105.1"/>
    </source>
</evidence>
<accession>A0A7Z7NRU3</accession>
<sequence length="72" mass="7664">MRLQVRCGGVQTVATQTVKSKLGGPGGIRTHGGIFPADYESAACNQHGVRPCSEARDLTLKFAQSPLPRLDL</sequence>
<reference evidence="1 2" key="1">
    <citation type="submission" date="2018-01" db="EMBL/GenBank/DDBJ databases">
        <authorList>
            <person name="Clerissi C."/>
        </authorList>
    </citation>
    <scope>NUCLEOTIDE SEQUENCE [LARGE SCALE GENOMIC DNA]</scope>
    <source>
        <strain evidence="1">Cupriavidus taiwanensis STM 6021</strain>
    </source>
</reference>
<comment type="caution">
    <text evidence="1">The sequence shown here is derived from an EMBL/GenBank/DDBJ whole genome shotgun (WGS) entry which is preliminary data.</text>
</comment>
<dbReference type="EMBL" id="OGUU01000051">
    <property type="protein sequence ID" value="SPC26105.1"/>
    <property type="molecule type" value="Genomic_DNA"/>
</dbReference>
<gene>
    <name evidence="1" type="ORF">CBM2594_U40010</name>
</gene>
<proteinExistence type="predicted"/>
<evidence type="ECO:0000313" key="2">
    <source>
        <dbReference type="Proteomes" id="UP000257139"/>
    </source>
</evidence>